<dbReference type="AlphaFoldDB" id="C1G2D5"/>
<dbReference type="Proteomes" id="UP000001628">
    <property type="component" value="Unassembled WGS sequence"/>
</dbReference>
<reference evidence="2 3" key="1">
    <citation type="journal article" date="2011" name="PLoS Genet.">
        <title>Comparative genomic analysis of human fungal pathogens causing paracoccidioidomycosis.</title>
        <authorList>
            <person name="Desjardins C.A."/>
            <person name="Champion M.D."/>
            <person name="Holder J.W."/>
            <person name="Muszewska A."/>
            <person name="Goldberg J."/>
            <person name="Bailao A.M."/>
            <person name="Brigido M.M."/>
            <person name="Ferreira M.E."/>
            <person name="Garcia A.M."/>
            <person name="Grynberg M."/>
            <person name="Gujja S."/>
            <person name="Heiman D.I."/>
            <person name="Henn M.R."/>
            <person name="Kodira C.D."/>
            <person name="Leon-Narvaez H."/>
            <person name="Longo L.V."/>
            <person name="Ma L.J."/>
            <person name="Malavazi I."/>
            <person name="Matsuo A.L."/>
            <person name="Morais F.V."/>
            <person name="Pereira M."/>
            <person name="Rodriguez-Brito S."/>
            <person name="Sakthikumar S."/>
            <person name="Salem-Izacc S.M."/>
            <person name="Sykes S.M."/>
            <person name="Teixeira M.M."/>
            <person name="Vallejo M.C."/>
            <person name="Walter M.E."/>
            <person name="Yandava C."/>
            <person name="Young S."/>
            <person name="Zeng Q."/>
            <person name="Zucker J."/>
            <person name="Felipe M.S."/>
            <person name="Goldman G.H."/>
            <person name="Haas B.J."/>
            <person name="McEwen J.G."/>
            <person name="Nino-Vega G."/>
            <person name="Puccia R."/>
            <person name="San-Blas G."/>
            <person name="Soares C.M."/>
            <person name="Birren B.W."/>
            <person name="Cuomo C.A."/>
        </authorList>
    </citation>
    <scope>NUCLEOTIDE SEQUENCE [LARGE SCALE GENOMIC DNA]</scope>
    <source>
        <strain evidence="2 3">Pb18</strain>
    </source>
</reference>
<dbReference type="GeneID" id="22581807"/>
<evidence type="ECO:0000256" key="1">
    <source>
        <dbReference type="SAM" id="MobiDB-lite"/>
    </source>
</evidence>
<dbReference type="EMBL" id="KN275958">
    <property type="protein sequence ID" value="EEH46151.1"/>
    <property type="molecule type" value="Genomic_DNA"/>
</dbReference>
<dbReference type="VEuPathDB" id="FungiDB:PADG_02301"/>
<organism evidence="2 3">
    <name type="scientific">Paracoccidioides brasiliensis (strain Pb18)</name>
    <dbReference type="NCBI Taxonomy" id="502780"/>
    <lineage>
        <taxon>Eukaryota</taxon>
        <taxon>Fungi</taxon>
        <taxon>Dikarya</taxon>
        <taxon>Ascomycota</taxon>
        <taxon>Pezizomycotina</taxon>
        <taxon>Eurotiomycetes</taxon>
        <taxon>Eurotiomycetidae</taxon>
        <taxon>Onygenales</taxon>
        <taxon>Ajellomycetaceae</taxon>
        <taxon>Paracoccidioides</taxon>
    </lineage>
</organism>
<feature type="region of interest" description="Disordered" evidence="1">
    <location>
        <begin position="27"/>
        <end position="49"/>
    </location>
</feature>
<evidence type="ECO:0000313" key="2">
    <source>
        <dbReference type="EMBL" id="EEH46151.1"/>
    </source>
</evidence>
<protein>
    <submittedName>
        <fullName evidence="2">Uncharacterized protein</fullName>
    </submittedName>
</protein>
<dbReference type="InParanoid" id="C1G2D5"/>
<gene>
    <name evidence="2" type="ORF">PADG_02301</name>
</gene>
<dbReference type="KEGG" id="pbn:PADG_02301"/>
<dbReference type="RefSeq" id="XP_010757761.1">
    <property type="nucleotide sequence ID" value="XM_010759459.1"/>
</dbReference>
<name>C1G2D5_PARBD</name>
<dbReference type="HOGENOM" id="CLU_2278306_0_0_1"/>
<sequence>MAGVWGVFLGVGSWELEELEENLARASSWEASGSGKSRVAGRGTTGTDTRRAALLRPPRGANVNNVNNVKNVNNSTTQQLNNSQLSSAQDLGSYVVIWEPVG</sequence>
<keyword evidence="3" id="KW-1185">Reference proteome</keyword>
<accession>C1G2D5</accession>
<proteinExistence type="predicted"/>
<feature type="compositionally biased region" description="Low complexity" evidence="1">
    <location>
        <begin position="40"/>
        <end position="49"/>
    </location>
</feature>
<evidence type="ECO:0000313" key="3">
    <source>
        <dbReference type="Proteomes" id="UP000001628"/>
    </source>
</evidence>